<keyword evidence="3 12" id="KW-0444">Lipid biosynthesis</keyword>
<dbReference type="Gene3D" id="3.30.870.10">
    <property type="entry name" value="Endonuclease Chain A"/>
    <property type="match status" value="2"/>
</dbReference>
<dbReference type="PATRIC" id="fig|1594731.3.peg.237"/>
<keyword evidence="15" id="KW-1185">Reference proteome</keyword>
<evidence type="ECO:0000256" key="5">
    <source>
        <dbReference type="ARBA" id="ARBA00022692"/>
    </source>
</evidence>
<keyword evidence="9 12" id="KW-0472">Membrane</keyword>
<dbReference type="GO" id="GO:0005886">
    <property type="term" value="C:plasma membrane"/>
    <property type="evidence" value="ECO:0007669"/>
    <property type="project" value="UniProtKB-SubCell"/>
</dbReference>
<evidence type="ECO:0000256" key="9">
    <source>
        <dbReference type="ARBA" id="ARBA00023136"/>
    </source>
</evidence>
<dbReference type="HAMAP" id="MF_00190">
    <property type="entry name" value="Cardiolipin_synth_ClsA"/>
    <property type="match status" value="1"/>
</dbReference>
<dbReference type="AlphaFoldDB" id="A0A0H5BWX5"/>
<dbReference type="SUPFAM" id="SSF56024">
    <property type="entry name" value="Phospholipase D/nuclease"/>
    <property type="match status" value="2"/>
</dbReference>
<reference evidence="15" key="1">
    <citation type="submission" date="2015-01" db="EMBL/GenBank/DDBJ databases">
        <authorList>
            <person name="Manzano-Marin A."/>
            <person name="Manzano-Marin A."/>
        </authorList>
    </citation>
    <scope>NUCLEOTIDE SEQUENCE [LARGE SCALE GENOMIC DNA]</scope>
    <source>
        <strain evidence="15">obscurior</strain>
    </source>
</reference>
<evidence type="ECO:0000313" key="14">
    <source>
        <dbReference type="EMBL" id="CEN32198.1"/>
    </source>
</evidence>
<protein>
    <recommendedName>
        <fullName evidence="12">Cardiolipin synthase A</fullName>
        <shortName evidence="12">CL synthase</shortName>
        <ecNumber evidence="12">2.7.8.-</ecNumber>
    </recommendedName>
</protein>
<evidence type="ECO:0000256" key="8">
    <source>
        <dbReference type="ARBA" id="ARBA00023098"/>
    </source>
</evidence>
<feature type="transmembrane region" description="Helical" evidence="12">
    <location>
        <begin position="6"/>
        <end position="28"/>
    </location>
</feature>
<comment type="function">
    <text evidence="12">Catalyzes the reversible phosphatidyl group transfer from one phosphatidylglycerol molecule to another to form cardiolipin (CL) (diphosphatidylglycerol) and glycerol.</text>
</comment>
<evidence type="ECO:0000256" key="4">
    <source>
        <dbReference type="ARBA" id="ARBA00022679"/>
    </source>
</evidence>
<evidence type="ECO:0000256" key="7">
    <source>
        <dbReference type="ARBA" id="ARBA00022989"/>
    </source>
</evidence>
<evidence type="ECO:0000256" key="1">
    <source>
        <dbReference type="ARBA" id="ARBA00004651"/>
    </source>
</evidence>
<evidence type="ECO:0000259" key="13">
    <source>
        <dbReference type="PROSITE" id="PS50035"/>
    </source>
</evidence>
<dbReference type="InterPro" id="IPR025202">
    <property type="entry name" value="PLD-like_dom"/>
</dbReference>
<proteinExistence type="inferred from homology"/>
<feature type="domain" description="PLD phosphodiesterase" evidence="13">
    <location>
        <begin position="219"/>
        <end position="246"/>
    </location>
</feature>
<evidence type="ECO:0000256" key="11">
    <source>
        <dbReference type="ARBA" id="ARBA00023264"/>
    </source>
</evidence>
<evidence type="ECO:0000313" key="15">
    <source>
        <dbReference type="Proteomes" id="UP000242753"/>
    </source>
</evidence>
<evidence type="ECO:0000256" key="12">
    <source>
        <dbReference type="HAMAP-Rule" id="MF_00190"/>
    </source>
</evidence>
<feature type="active site" evidence="12">
    <location>
        <position position="406"/>
    </location>
</feature>
<dbReference type="GO" id="GO:0008808">
    <property type="term" value="F:cardiolipin synthase activity"/>
    <property type="evidence" value="ECO:0007669"/>
    <property type="project" value="UniProtKB-UniRule"/>
</dbReference>
<dbReference type="RefSeq" id="WP_281263746.1">
    <property type="nucleotide sequence ID" value="NZ_LN774881.1"/>
</dbReference>
<keyword evidence="2 12" id="KW-1003">Cell membrane</keyword>
<gene>
    <name evidence="14" type="primary">cls</name>
    <name evidence="12" type="synonym">clsA</name>
    <name evidence="14" type="ORF">WEOB_256</name>
</gene>
<comment type="catalytic activity">
    <reaction evidence="12">
        <text>2 a 1,2-diacyl-sn-glycero-3-phospho-(1'-sn-glycerol) = a cardiolipin + glycerol</text>
        <dbReference type="Rhea" id="RHEA:31451"/>
        <dbReference type="ChEBI" id="CHEBI:17754"/>
        <dbReference type="ChEBI" id="CHEBI:62237"/>
        <dbReference type="ChEBI" id="CHEBI:64716"/>
    </reaction>
</comment>
<comment type="similarity">
    <text evidence="12">Belongs to the phospholipase D family. Cardiolipin synthase subfamily. ClsA sub-subfamily.</text>
</comment>
<feature type="active site" evidence="12">
    <location>
        <position position="226"/>
    </location>
</feature>
<feature type="active site" evidence="12">
    <location>
        <position position="404"/>
    </location>
</feature>
<evidence type="ECO:0000256" key="10">
    <source>
        <dbReference type="ARBA" id="ARBA00023209"/>
    </source>
</evidence>
<keyword evidence="5 12" id="KW-0812">Transmembrane</keyword>
<dbReference type="PANTHER" id="PTHR21248:SF22">
    <property type="entry name" value="PHOSPHOLIPASE D"/>
    <property type="match status" value="1"/>
</dbReference>
<keyword evidence="4 12" id="KW-0808">Transferase</keyword>
<dbReference type="NCBIfam" id="TIGR04265">
    <property type="entry name" value="bac_cardiolipin"/>
    <property type="match status" value="1"/>
</dbReference>
<organism evidence="14 15">
    <name type="scientific">Candidatus Westeberhardia cardiocondylae</name>
    <dbReference type="NCBI Taxonomy" id="1594731"/>
    <lineage>
        <taxon>Bacteria</taxon>
        <taxon>Pseudomonadati</taxon>
        <taxon>Pseudomonadota</taxon>
        <taxon>Gammaproteobacteria</taxon>
        <taxon>Enterobacterales</taxon>
        <taxon>Enterobacteriaceae</taxon>
        <taxon>ant endosymbionts</taxon>
        <taxon>Candidatus Westeberhardia</taxon>
    </lineage>
</organism>
<feature type="transmembrane region" description="Helical" evidence="12">
    <location>
        <begin position="40"/>
        <end position="58"/>
    </location>
</feature>
<dbReference type="InterPro" id="IPR027379">
    <property type="entry name" value="CLS_N"/>
</dbReference>
<dbReference type="InterPro" id="IPR030840">
    <property type="entry name" value="CL_synthase_A"/>
</dbReference>
<feature type="active site" evidence="12">
    <location>
        <position position="224"/>
    </location>
</feature>
<dbReference type="InterPro" id="IPR001736">
    <property type="entry name" value="PLipase_D/transphosphatidylase"/>
</dbReference>
<name>A0A0H5BWX5_9ENTR</name>
<dbReference type="InterPro" id="IPR022924">
    <property type="entry name" value="Cardiolipin_synthase"/>
</dbReference>
<keyword evidence="8 12" id="KW-0443">Lipid metabolism</keyword>
<keyword evidence="7 12" id="KW-1133">Transmembrane helix</keyword>
<dbReference type="GO" id="GO:0032049">
    <property type="term" value="P:cardiolipin biosynthetic process"/>
    <property type="evidence" value="ECO:0007669"/>
    <property type="project" value="UniProtKB-UniRule"/>
</dbReference>
<dbReference type="Pfam" id="PF13396">
    <property type="entry name" value="PLDc_N"/>
    <property type="match status" value="1"/>
</dbReference>
<dbReference type="STRING" id="1594731.WEOB_256"/>
<feature type="active site" evidence="12">
    <location>
        <position position="411"/>
    </location>
</feature>
<dbReference type="Pfam" id="PF13091">
    <property type="entry name" value="PLDc_2"/>
    <property type="match status" value="2"/>
</dbReference>
<evidence type="ECO:0000256" key="6">
    <source>
        <dbReference type="ARBA" id="ARBA00022737"/>
    </source>
</evidence>
<feature type="domain" description="PLD phosphodiesterase" evidence="13">
    <location>
        <begin position="399"/>
        <end position="426"/>
    </location>
</feature>
<accession>A0A0H5BWX5</accession>
<dbReference type="PANTHER" id="PTHR21248">
    <property type="entry name" value="CARDIOLIPIN SYNTHASE"/>
    <property type="match status" value="1"/>
</dbReference>
<dbReference type="Proteomes" id="UP000242753">
    <property type="component" value="Chromosome I"/>
</dbReference>
<keyword evidence="10 12" id="KW-0594">Phospholipid biosynthesis</keyword>
<sequence length="486" mass="56785">MIIVHIIFNWLLLLGYWMLIFKIIKILFIKRRSVSEFTAWVLAIYILPIVGIVAYLLLGELNFEKKRQKRNKIVSFFFKEWINNLKKYRYIFSEKNSDVAYSVFELCKYRQGMHGLTGNDIQLLINTQDIIQQLICDIKIAKKNIEIVFYAWQVDGLINQVMVALIDAAHRGVHCRIMLDAIGSMNFFRSIYFNKMREAGIIIVKALHIDILHIFYRRMDLRQHRKMVLIDNYISYVGSMNMVDPKFFKKNVGVGKWVDIMLRIKGPATIVMKMIFSFDWIVETGKRILFFPIKFNIFSIKKFSNHTMHIIASGPGFPKEIIHQALLTSIYSARKILVITTPYLIPSNDLLCAICSAAQRGVKVYIIIPFSNDSILVNWASRVFFSELLEAGVFIYQFKGGLLHTKSILIDNQLSLIGTANLDMRSLWLNFEITLIIDSNDFGKNLFLVQKKYISRSKLIEAISWSKRPYWKKIVERFFYLFSPLL</sequence>
<evidence type="ECO:0000256" key="3">
    <source>
        <dbReference type="ARBA" id="ARBA00022516"/>
    </source>
</evidence>
<dbReference type="KEGG" id="wca:WEOB_256"/>
<evidence type="ECO:0000256" key="2">
    <source>
        <dbReference type="ARBA" id="ARBA00022475"/>
    </source>
</evidence>
<dbReference type="EC" id="2.7.8.-" evidence="12"/>
<keyword evidence="6" id="KW-0677">Repeat</keyword>
<dbReference type="PROSITE" id="PS50035">
    <property type="entry name" value="PLD"/>
    <property type="match status" value="2"/>
</dbReference>
<comment type="subcellular location">
    <subcellularLocation>
        <location evidence="1 12">Cell membrane</location>
        <topology evidence="1 12">Multi-pass membrane protein</topology>
    </subcellularLocation>
</comment>
<feature type="active site" evidence="12">
    <location>
        <position position="231"/>
    </location>
</feature>
<dbReference type="SMART" id="SM00155">
    <property type="entry name" value="PLDc"/>
    <property type="match status" value="2"/>
</dbReference>
<keyword evidence="11 12" id="KW-1208">Phospholipid metabolism</keyword>
<dbReference type="EMBL" id="LN774881">
    <property type="protein sequence ID" value="CEN32198.1"/>
    <property type="molecule type" value="Genomic_DNA"/>
</dbReference>
<dbReference type="CDD" id="cd09158">
    <property type="entry name" value="PLDc_EcCLS_like_2"/>
    <property type="match status" value="1"/>
</dbReference>